<dbReference type="InterPro" id="IPR039564">
    <property type="entry name" value="Peptidase_C39-like"/>
</dbReference>
<dbReference type="Pfam" id="PF13734">
    <property type="entry name" value="Inhibitor_I69"/>
    <property type="match status" value="1"/>
</dbReference>
<accession>A0A327Y0R2</accession>
<keyword evidence="5" id="KW-1185">Reference proteome</keyword>
<protein>
    <submittedName>
        <fullName evidence="4">Peptidase C39-like protein</fullName>
    </submittedName>
</protein>
<dbReference type="InterPro" id="IPR025896">
    <property type="entry name" value="Spi_Prtas-inh"/>
</dbReference>
<evidence type="ECO:0000259" key="3">
    <source>
        <dbReference type="Pfam" id="PF13734"/>
    </source>
</evidence>
<comment type="caution">
    <text evidence="4">The sequence shown here is derived from an EMBL/GenBank/DDBJ whole genome shotgun (WGS) entry which is preliminary data.</text>
</comment>
<organism evidence="4 5">
    <name type="scientific">Paranoxybacillus vitaminiphilus</name>
    <dbReference type="NCBI Taxonomy" id="581036"/>
    <lineage>
        <taxon>Bacteria</taxon>
        <taxon>Bacillati</taxon>
        <taxon>Bacillota</taxon>
        <taxon>Bacilli</taxon>
        <taxon>Bacillales</taxon>
        <taxon>Anoxybacillaceae</taxon>
        <taxon>Paranoxybacillus</taxon>
    </lineage>
</organism>
<name>A0A327Y0R2_9BACL</name>
<keyword evidence="1" id="KW-0732">Signal</keyword>
<feature type="signal peptide" evidence="1">
    <location>
        <begin position="1"/>
        <end position="24"/>
    </location>
</feature>
<evidence type="ECO:0000259" key="2">
    <source>
        <dbReference type="Pfam" id="PF13529"/>
    </source>
</evidence>
<feature type="chain" id="PRO_5016413049" evidence="1">
    <location>
        <begin position="25"/>
        <end position="396"/>
    </location>
</feature>
<evidence type="ECO:0000256" key="1">
    <source>
        <dbReference type="SAM" id="SignalP"/>
    </source>
</evidence>
<dbReference type="Proteomes" id="UP000248555">
    <property type="component" value="Unassembled WGS sequence"/>
</dbReference>
<reference evidence="4 5" key="1">
    <citation type="submission" date="2018-06" db="EMBL/GenBank/DDBJ databases">
        <title>Genomic Encyclopedia of Type Strains, Phase III (KMG-III): the genomes of soil and plant-associated and newly described type strains.</title>
        <authorList>
            <person name="Whitman W."/>
        </authorList>
    </citation>
    <scope>NUCLEOTIDE SEQUENCE [LARGE SCALE GENOMIC DNA]</scope>
    <source>
        <strain evidence="4 5">CGMCC 1.8979</strain>
    </source>
</reference>
<dbReference type="AlphaFoldDB" id="A0A327Y0R2"/>
<dbReference type="EMBL" id="QLMH01000038">
    <property type="protein sequence ID" value="RAK14027.1"/>
    <property type="molecule type" value="Genomic_DNA"/>
</dbReference>
<evidence type="ECO:0000313" key="4">
    <source>
        <dbReference type="EMBL" id="RAK14027.1"/>
    </source>
</evidence>
<dbReference type="Pfam" id="PF13529">
    <property type="entry name" value="Peptidase_C39_2"/>
    <property type="match status" value="1"/>
</dbReference>
<feature type="domain" description="Spi protease inhibitor" evidence="3">
    <location>
        <begin position="40"/>
        <end position="125"/>
    </location>
</feature>
<sequence length="396" mass="44473">MKKRKLISTLMLGSILCLPVIAQANSPKQEISTQSISYNTISVEEAKKAINNFIERNEQLYDLRDGKIVFKEHLYDIDDTVVGYYFTVESEKTKGYFITSAIDTIDPMIQYGIDVDLEETLNKKMKDEKVYYFGVNKFSFGKSGKEVKEKFEKAKSAKLKKLKDEKKDGTEEYKKVEKAQLKSLKKGNKRSPGWDGLLKDSNNGMVSIAATDYKVLSGVDRIYQRSSGINNPSSACGPTVAAMIMDYYHDELGYNVRDNAYYGSWAALVNHLYNEMGSTWLGTTITMWANGALTHVYHTSNAWRSNTVTDAVGNSSKFIGAIDSNDPVAIRFDLFDSGGTSIEYHFVCGIGYDKNGSYAGDLHVAYKDPDNGANNTGTHWFDWTDDDQDIDFAWLS</sequence>
<dbReference type="RefSeq" id="WP_181502999.1">
    <property type="nucleotide sequence ID" value="NZ_QLMH01000038.1"/>
</dbReference>
<gene>
    <name evidence="4" type="ORF">B0I26_1386</name>
</gene>
<evidence type="ECO:0000313" key="5">
    <source>
        <dbReference type="Proteomes" id="UP000248555"/>
    </source>
</evidence>
<feature type="domain" description="Peptidase C39-like" evidence="2">
    <location>
        <begin position="219"/>
        <end position="362"/>
    </location>
</feature>
<proteinExistence type="predicted"/>